<keyword evidence="13" id="KW-1185">Reference proteome</keyword>
<dbReference type="AlphaFoldDB" id="A0AAV1HYZ4"/>
<evidence type="ECO:0000256" key="5">
    <source>
        <dbReference type="ARBA" id="ARBA00022490"/>
    </source>
</evidence>
<evidence type="ECO:0000256" key="6">
    <source>
        <dbReference type="ARBA" id="ARBA00022753"/>
    </source>
</evidence>
<comment type="caution">
    <text evidence="12">The sequence shown here is derived from an EMBL/GenBank/DDBJ whole genome shotgun (WGS) entry which is preliminary data.</text>
</comment>
<feature type="compositionally biased region" description="Gly residues" evidence="9">
    <location>
        <begin position="409"/>
        <end position="420"/>
    </location>
</feature>
<organism evidence="12 13">
    <name type="scientific">Coccomyxa viridis</name>
    <dbReference type="NCBI Taxonomy" id="1274662"/>
    <lineage>
        <taxon>Eukaryota</taxon>
        <taxon>Viridiplantae</taxon>
        <taxon>Chlorophyta</taxon>
        <taxon>core chlorophytes</taxon>
        <taxon>Trebouxiophyceae</taxon>
        <taxon>Trebouxiophyceae incertae sedis</taxon>
        <taxon>Coccomyxaceae</taxon>
        <taxon>Coccomyxa</taxon>
    </lineage>
</organism>
<dbReference type="Gene3D" id="1.25.40.270">
    <property type="entry name" value="Vacuolar protein sorting-associated protein vta1"/>
    <property type="match status" value="1"/>
</dbReference>
<evidence type="ECO:0000259" key="11">
    <source>
        <dbReference type="Pfam" id="PF18097"/>
    </source>
</evidence>
<evidence type="ECO:0000313" key="13">
    <source>
        <dbReference type="Proteomes" id="UP001314263"/>
    </source>
</evidence>
<dbReference type="InterPro" id="IPR041212">
    <property type="entry name" value="Vta1_C"/>
</dbReference>
<dbReference type="InterPro" id="IPR023175">
    <property type="entry name" value="Vta1/CALS_N_sf"/>
</dbReference>
<dbReference type="InterPro" id="IPR039431">
    <property type="entry name" value="Vta1/CALS_N"/>
</dbReference>
<dbReference type="GO" id="GO:0005771">
    <property type="term" value="C:multivesicular body"/>
    <property type="evidence" value="ECO:0007669"/>
    <property type="project" value="TreeGrafter"/>
</dbReference>
<dbReference type="Pfam" id="PF04652">
    <property type="entry name" value="Vta1"/>
    <property type="match status" value="1"/>
</dbReference>
<keyword evidence="6" id="KW-0967">Endosome</keyword>
<sequence>MASTEEQKKAILPFLQRADEVNTVDPKVAYYCRMYAIEQGLALENRSPPIDGVLGALLAKLEKDKPSINIGEDDKLHCENFAVRVFTRADKADRAGRADKNTATTYYAASIFIEIMRQFGELSPDLIDMQRYAAWKAADIRKALREGRQPTAGNPAGAASAEQELLDDLGLPSVPGGLAGSQAGGQSGVPDEHVLPSSGAEGADSDHATTQPFDIPGAKVMPVPGSKGGTAAREGPRYRPGSKVYYSATGAPGVKGTVAKVVSEGGEAEYMVALQQTIVQASELQMAPEFEPGQRVEFHNADGQIQDASVVQIDASHWRPTYTITCDGGEQQEVPDEALEGLREPKSPMMPDATPPSIAAPSPSDGTPMEDDTPPGRAAPPSPRPPTHSFHTQPNPQAPFAASRPTAMPGGGGGGIGVGSSHGPVGSQPAIPTPADGFKPGLSAVTEAHKLTKFAASSLGFEDIPAAVKYLTDALKLLTQPT</sequence>
<dbReference type="GO" id="GO:0010008">
    <property type="term" value="C:endosome membrane"/>
    <property type="evidence" value="ECO:0007669"/>
    <property type="project" value="UniProtKB-SubCell"/>
</dbReference>
<feature type="region of interest" description="Disordered" evidence="9">
    <location>
        <begin position="342"/>
        <end position="438"/>
    </location>
</feature>
<name>A0AAV1HYZ4_9CHLO</name>
<feature type="compositionally biased region" description="Gly residues" evidence="9">
    <location>
        <begin position="177"/>
        <end position="187"/>
    </location>
</feature>
<reference evidence="12 13" key="1">
    <citation type="submission" date="2023-10" db="EMBL/GenBank/DDBJ databases">
        <authorList>
            <person name="Maclean D."/>
            <person name="Macfadyen A."/>
        </authorList>
    </citation>
    <scope>NUCLEOTIDE SEQUENCE [LARGE SCALE GENOMIC DNA]</scope>
</reference>
<evidence type="ECO:0000256" key="8">
    <source>
        <dbReference type="ARBA" id="ARBA00023136"/>
    </source>
</evidence>
<dbReference type="Pfam" id="PF18097">
    <property type="entry name" value="Vta1_C"/>
    <property type="match status" value="1"/>
</dbReference>
<dbReference type="InterPro" id="IPR044538">
    <property type="entry name" value="Vta1-like"/>
</dbReference>
<keyword evidence="5" id="KW-0963">Cytoplasm</keyword>
<dbReference type="GO" id="GO:0015031">
    <property type="term" value="P:protein transport"/>
    <property type="evidence" value="ECO:0007669"/>
    <property type="project" value="UniProtKB-KW"/>
</dbReference>
<protein>
    <recommendedName>
        <fullName evidence="14">Vacuolar protein sorting-associated protein VTA1</fullName>
    </recommendedName>
</protein>
<feature type="domain" description="Vta1/callose synthase N-terminal" evidence="10">
    <location>
        <begin position="11"/>
        <end position="146"/>
    </location>
</feature>
<dbReference type="PANTHER" id="PTHR46009">
    <property type="entry name" value="VACUOLAR PROTEIN SORTING-ASSOCIATED PROTEIN VTA1 HOMOLOG"/>
    <property type="match status" value="1"/>
</dbReference>
<dbReference type="Proteomes" id="UP001314263">
    <property type="component" value="Unassembled WGS sequence"/>
</dbReference>
<evidence type="ECO:0000313" key="12">
    <source>
        <dbReference type="EMBL" id="CAK0749802.1"/>
    </source>
</evidence>
<dbReference type="GO" id="GO:0032511">
    <property type="term" value="P:late endosome to vacuole transport via multivesicular body sorting pathway"/>
    <property type="evidence" value="ECO:0007669"/>
    <property type="project" value="InterPro"/>
</dbReference>
<feature type="compositionally biased region" description="Pro residues" evidence="9">
    <location>
        <begin position="377"/>
        <end position="386"/>
    </location>
</feature>
<evidence type="ECO:0000256" key="1">
    <source>
        <dbReference type="ARBA" id="ARBA00004481"/>
    </source>
</evidence>
<feature type="compositionally biased region" description="Low complexity" evidence="9">
    <location>
        <begin position="351"/>
        <end position="364"/>
    </location>
</feature>
<keyword evidence="4" id="KW-0813">Transport</keyword>
<keyword evidence="7" id="KW-0653">Protein transport</keyword>
<proteinExistence type="inferred from homology"/>
<feature type="domain" description="Vta1 C-terminal" evidence="11">
    <location>
        <begin position="445"/>
        <end position="479"/>
    </location>
</feature>
<dbReference type="Gene3D" id="1.20.5.420">
    <property type="entry name" value="Immunoglobulin FC, subunit C"/>
    <property type="match status" value="1"/>
</dbReference>
<accession>A0AAV1HYZ4</accession>
<comment type="subcellular location">
    <subcellularLocation>
        <location evidence="2">Cytoplasm</location>
    </subcellularLocation>
    <subcellularLocation>
        <location evidence="1">Endosome membrane</location>
        <topology evidence="1">Peripheral membrane protein</topology>
    </subcellularLocation>
</comment>
<evidence type="ECO:0008006" key="14">
    <source>
        <dbReference type="Google" id="ProtNLM"/>
    </source>
</evidence>
<evidence type="ECO:0000256" key="3">
    <source>
        <dbReference type="ARBA" id="ARBA00007895"/>
    </source>
</evidence>
<gene>
    <name evidence="12" type="ORF">CVIRNUC_001939</name>
</gene>
<dbReference type="EMBL" id="CAUYUE010000003">
    <property type="protein sequence ID" value="CAK0749802.1"/>
    <property type="molecule type" value="Genomic_DNA"/>
</dbReference>
<evidence type="ECO:0000256" key="4">
    <source>
        <dbReference type="ARBA" id="ARBA00022448"/>
    </source>
</evidence>
<evidence type="ECO:0000256" key="7">
    <source>
        <dbReference type="ARBA" id="ARBA00022927"/>
    </source>
</evidence>
<comment type="similarity">
    <text evidence="3">Belongs to the VTA1 family.</text>
</comment>
<dbReference type="PANTHER" id="PTHR46009:SF1">
    <property type="entry name" value="VACUOLAR PROTEIN SORTING-ASSOCIATED PROTEIN VTA1 HOMOLOG"/>
    <property type="match status" value="1"/>
</dbReference>
<keyword evidence="8" id="KW-0472">Membrane</keyword>
<evidence type="ECO:0000256" key="9">
    <source>
        <dbReference type="SAM" id="MobiDB-lite"/>
    </source>
</evidence>
<feature type="region of interest" description="Disordered" evidence="9">
    <location>
        <begin position="169"/>
        <end position="236"/>
    </location>
</feature>
<evidence type="ECO:0000256" key="2">
    <source>
        <dbReference type="ARBA" id="ARBA00004496"/>
    </source>
</evidence>
<evidence type="ECO:0000259" key="10">
    <source>
        <dbReference type="Pfam" id="PF04652"/>
    </source>
</evidence>